<dbReference type="Proteomes" id="UP000240572">
    <property type="component" value="Unassembled WGS sequence"/>
</dbReference>
<dbReference type="Gene3D" id="1.25.40.390">
    <property type="match status" value="1"/>
</dbReference>
<proteinExistence type="predicted"/>
<dbReference type="EMBL" id="PYGD01000001">
    <property type="protein sequence ID" value="PSK95188.1"/>
    <property type="molecule type" value="Genomic_DNA"/>
</dbReference>
<organism evidence="2 3">
    <name type="scientific">Taibaiella chishuiensis</name>
    <dbReference type="NCBI Taxonomy" id="1434707"/>
    <lineage>
        <taxon>Bacteria</taxon>
        <taxon>Pseudomonadati</taxon>
        <taxon>Bacteroidota</taxon>
        <taxon>Chitinophagia</taxon>
        <taxon>Chitinophagales</taxon>
        <taxon>Chitinophagaceae</taxon>
        <taxon>Taibaiella</taxon>
    </lineage>
</organism>
<keyword evidence="1" id="KW-0732">Signal</keyword>
<reference evidence="2 3" key="1">
    <citation type="submission" date="2018-03" db="EMBL/GenBank/DDBJ databases">
        <title>Genomic Encyclopedia of Type Strains, Phase III (KMG-III): the genomes of soil and plant-associated and newly described type strains.</title>
        <authorList>
            <person name="Whitman W."/>
        </authorList>
    </citation>
    <scope>NUCLEOTIDE SEQUENCE [LARGE SCALE GENOMIC DNA]</scope>
    <source>
        <strain evidence="2 3">CGMCC 1.12700</strain>
    </source>
</reference>
<protein>
    <submittedName>
        <fullName evidence="2">SusD-like starch-binding protein associating with outer membrane</fullName>
    </submittedName>
</protein>
<dbReference type="AlphaFoldDB" id="A0A2P8DD92"/>
<dbReference type="RefSeq" id="WP_106521858.1">
    <property type="nucleotide sequence ID" value="NZ_PYGD01000001.1"/>
</dbReference>
<dbReference type="PROSITE" id="PS51257">
    <property type="entry name" value="PROKAR_LIPOPROTEIN"/>
    <property type="match status" value="1"/>
</dbReference>
<evidence type="ECO:0000313" key="3">
    <source>
        <dbReference type="Proteomes" id="UP000240572"/>
    </source>
</evidence>
<sequence length="459" mass="49883">MKSNIKLLIIAMATLSMGVMTGCKRGDDFFISPNNPSKVTPALLLTAIEVSTYNSYEGMLVKNASVLVQQNAGVDGQMLPINNYLLAENEFDNQWGQNYQALFSCKQLQDQFGAANPYYSGIADVLAAMNWGIVSDLWGDIPFSEALQGQDNYTAKYDGQEQVFKGIIALLDDAITKLSMNASANELLPGADDITFGGDVTLWTKTAYALKARYLNRLSNKASYSPSDILASLQKGMQSSGDDFITKHGDAATERNQWYDFQQGRANYALASQPFVDSIKLRPTDKRLTAYFNTFDTTGQVIGSPIATPSSEASDWGPYLAGGNTTGVRLISFTEAKFIEAEVKARQGDAPGAAAALNAAIKESCSTVTNGAYDGADIAIYTAANVDLSRVIYEKWIAMFGSVEPYNDYRKTGFPKLVVNPNGRLPVIPTRFPTPQAERVSNPNAPVPTLTTPVWFAQN</sequence>
<evidence type="ECO:0000256" key="1">
    <source>
        <dbReference type="SAM" id="SignalP"/>
    </source>
</evidence>
<feature type="chain" id="PRO_5015186463" evidence="1">
    <location>
        <begin position="22"/>
        <end position="459"/>
    </location>
</feature>
<comment type="caution">
    <text evidence="2">The sequence shown here is derived from an EMBL/GenBank/DDBJ whole genome shotgun (WGS) entry which is preliminary data.</text>
</comment>
<dbReference type="Pfam" id="PF12771">
    <property type="entry name" value="SusD-like_2"/>
    <property type="match status" value="1"/>
</dbReference>
<evidence type="ECO:0000313" key="2">
    <source>
        <dbReference type="EMBL" id="PSK95188.1"/>
    </source>
</evidence>
<feature type="signal peptide" evidence="1">
    <location>
        <begin position="1"/>
        <end position="21"/>
    </location>
</feature>
<keyword evidence="3" id="KW-1185">Reference proteome</keyword>
<gene>
    <name evidence="2" type="ORF">B0I18_1011354</name>
</gene>
<dbReference type="InterPro" id="IPR041662">
    <property type="entry name" value="SusD-like_2"/>
</dbReference>
<accession>A0A2P8DD92</accession>
<dbReference type="SUPFAM" id="SSF48452">
    <property type="entry name" value="TPR-like"/>
    <property type="match status" value="1"/>
</dbReference>
<dbReference type="OrthoDB" id="622163at2"/>
<dbReference type="InterPro" id="IPR011990">
    <property type="entry name" value="TPR-like_helical_dom_sf"/>
</dbReference>
<name>A0A2P8DD92_9BACT</name>